<dbReference type="PANTHER" id="PTHR43649">
    <property type="entry name" value="ARABINOSE-BINDING PROTEIN-RELATED"/>
    <property type="match status" value="1"/>
</dbReference>
<feature type="signal peptide" evidence="8">
    <location>
        <begin position="1"/>
        <end position="25"/>
    </location>
</feature>
<dbReference type="PROSITE" id="PS01037">
    <property type="entry name" value="SBP_BACTERIAL_1"/>
    <property type="match status" value="1"/>
</dbReference>
<feature type="chain" id="PRO_5015402245" description="sn-glycerol-3-phosphate-binding periplasmic protein UgpB" evidence="8">
    <location>
        <begin position="26"/>
        <end position="439"/>
    </location>
</feature>
<sequence>MQLKVKKITALSLLSVTLFAQSAVAQTEIEWWHSMDGALTDWVNDLAEGFNESQTEFRVIPTYKGGYEQSMTAGVAAVRAGEAPDILQVYEVGTASMIYADGVTKSVTEIMQENGIPFDLNSYIPAVASYYTAPNGELLSLPFNSSTTVMYYNKDAFKKAGLDADNPPKTWAEVRKATETLKSAGVSCPMTTEWMGWTQLESFSAWHNAPYASENNGFDGLDTELLINKPLQLRHFNNLDEMAKEGLFHYKGRASEAGPAFRSGECAITFGSSASYAGLKRDAKFEFGESTLPYYADVEGTPQNTVIGGASLWVMNGKPADHYRGVAQFFDYISQPEIQAASHMRTGYLPVTKAAFEITEASGFYEENPGANVPVEQMIRKATDNTRGIRLGNMLQIRAIVDEETEQIWTGKKSPEDALNNIVKRGNELLRRFERVNNR</sequence>
<evidence type="ECO:0000256" key="1">
    <source>
        <dbReference type="ARBA" id="ARBA00004418"/>
    </source>
</evidence>
<protein>
    <recommendedName>
        <fullName evidence="4">sn-glycerol-3-phosphate-binding periplasmic protein UgpB</fullName>
    </recommendedName>
</protein>
<comment type="similarity">
    <text evidence="2">Belongs to the bacterial solute-binding protein 1 family.</text>
</comment>
<evidence type="ECO:0000256" key="2">
    <source>
        <dbReference type="ARBA" id="ARBA00008520"/>
    </source>
</evidence>
<keyword evidence="7" id="KW-0574">Periplasm</keyword>
<dbReference type="EMBL" id="QEWR01000004">
    <property type="protein sequence ID" value="PWD82576.1"/>
    <property type="molecule type" value="Genomic_DNA"/>
</dbReference>
<reference evidence="9 10" key="1">
    <citation type="journal article" date="2018" name="Genome Announc.">
        <title>Ignatzschineria cameli sp. nov., isolated from necrotic foot tissue of dromedaries (Camelus dromedarius) and associated maggots (Wohlfahrtia species) in Dubai.</title>
        <authorList>
            <person name="Tsang C.C."/>
            <person name="Tang J.Y."/>
            <person name="Fong J.Y."/>
            <person name="Kinne J."/>
            <person name="Lee H.H."/>
            <person name="Joseph M."/>
            <person name="Jose S."/>
            <person name="Schuster R.K."/>
            <person name="Tang Y."/>
            <person name="Sivakumar S."/>
            <person name="Chen J.H."/>
            <person name="Teng J.L."/>
            <person name="Lau S.K."/>
            <person name="Wernery U."/>
            <person name="Woo P.C."/>
        </authorList>
    </citation>
    <scope>NUCLEOTIDE SEQUENCE [LARGE SCALE GENOMIC DNA]</scope>
    <source>
        <strain evidence="9 10">KCTC 22643</strain>
    </source>
</reference>
<accession>A0A2U2AIW9</accession>
<organism evidence="9 10">
    <name type="scientific">Ignatzschineria indica</name>
    <dbReference type="NCBI Taxonomy" id="472583"/>
    <lineage>
        <taxon>Bacteria</taxon>
        <taxon>Pseudomonadati</taxon>
        <taxon>Pseudomonadota</taxon>
        <taxon>Gammaproteobacteria</taxon>
        <taxon>Cardiobacteriales</taxon>
        <taxon>Ignatzschineriaceae</taxon>
        <taxon>Ignatzschineria</taxon>
    </lineage>
</organism>
<comment type="subunit">
    <text evidence="3">The complex is composed of two ATP-binding proteins (UgpC), two transmembrane proteins (UgpA and UgpE) and a solute-binding protein (UgpB).</text>
</comment>
<dbReference type="GO" id="GO:0042597">
    <property type="term" value="C:periplasmic space"/>
    <property type="evidence" value="ECO:0007669"/>
    <property type="project" value="UniProtKB-SubCell"/>
</dbReference>
<evidence type="ECO:0000256" key="6">
    <source>
        <dbReference type="ARBA" id="ARBA00022729"/>
    </source>
</evidence>
<evidence type="ECO:0000313" key="10">
    <source>
        <dbReference type="Proteomes" id="UP000244948"/>
    </source>
</evidence>
<evidence type="ECO:0000256" key="4">
    <source>
        <dbReference type="ARBA" id="ARBA00017470"/>
    </source>
</evidence>
<dbReference type="CDD" id="cd14748">
    <property type="entry name" value="PBP2_UgpB"/>
    <property type="match status" value="1"/>
</dbReference>
<dbReference type="SUPFAM" id="SSF53850">
    <property type="entry name" value="Periplasmic binding protein-like II"/>
    <property type="match status" value="1"/>
</dbReference>
<dbReference type="InterPro" id="IPR050490">
    <property type="entry name" value="Bact_solute-bd_prot1"/>
</dbReference>
<evidence type="ECO:0000256" key="7">
    <source>
        <dbReference type="ARBA" id="ARBA00022764"/>
    </source>
</evidence>
<dbReference type="Gene3D" id="3.40.190.10">
    <property type="entry name" value="Periplasmic binding protein-like II"/>
    <property type="match status" value="2"/>
</dbReference>
<dbReference type="AlphaFoldDB" id="A0A2U2AIW9"/>
<keyword evidence="5" id="KW-0813">Transport</keyword>
<dbReference type="RefSeq" id="WP_109236539.1">
    <property type="nucleotide sequence ID" value="NZ_BMXZ01000003.1"/>
</dbReference>
<evidence type="ECO:0000256" key="3">
    <source>
        <dbReference type="ARBA" id="ARBA00011557"/>
    </source>
</evidence>
<name>A0A2U2AIW9_9GAMM</name>
<comment type="subcellular location">
    <subcellularLocation>
        <location evidence="1">Periplasm</location>
    </subcellularLocation>
</comment>
<evidence type="ECO:0000313" key="9">
    <source>
        <dbReference type="EMBL" id="PWD82576.1"/>
    </source>
</evidence>
<evidence type="ECO:0000256" key="8">
    <source>
        <dbReference type="SAM" id="SignalP"/>
    </source>
</evidence>
<dbReference type="GO" id="GO:0055085">
    <property type="term" value="P:transmembrane transport"/>
    <property type="evidence" value="ECO:0007669"/>
    <property type="project" value="InterPro"/>
</dbReference>
<gene>
    <name evidence="9" type="ORF">DC082_08055</name>
</gene>
<dbReference type="NCBIfam" id="NF008211">
    <property type="entry name" value="PRK10974.1"/>
    <property type="match status" value="1"/>
</dbReference>
<evidence type="ECO:0000256" key="5">
    <source>
        <dbReference type="ARBA" id="ARBA00022448"/>
    </source>
</evidence>
<dbReference type="InterPro" id="IPR006059">
    <property type="entry name" value="SBP"/>
</dbReference>
<dbReference type="Pfam" id="PF13416">
    <property type="entry name" value="SBP_bac_8"/>
    <property type="match status" value="1"/>
</dbReference>
<dbReference type="Proteomes" id="UP000244948">
    <property type="component" value="Unassembled WGS sequence"/>
</dbReference>
<proteinExistence type="inferred from homology"/>
<keyword evidence="6 8" id="KW-0732">Signal</keyword>
<keyword evidence="10" id="KW-1185">Reference proteome</keyword>
<comment type="caution">
    <text evidence="9">The sequence shown here is derived from an EMBL/GenBank/DDBJ whole genome shotgun (WGS) entry which is preliminary data.</text>
</comment>
<dbReference type="PANTHER" id="PTHR43649:SF31">
    <property type="entry name" value="SN-GLYCEROL-3-PHOSPHATE-BINDING PERIPLASMIC PROTEIN UGPB"/>
    <property type="match status" value="1"/>
</dbReference>
<dbReference type="InterPro" id="IPR006061">
    <property type="entry name" value="SBP_1_CS"/>
</dbReference>